<keyword evidence="4 7" id="KW-0812">Transmembrane</keyword>
<feature type="transmembrane region" description="Helical" evidence="7">
    <location>
        <begin position="14"/>
        <end position="37"/>
    </location>
</feature>
<organism evidence="8 9">
    <name type="scientific">Phyllobacterium zundukense</name>
    <dbReference type="NCBI Taxonomy" id="1867719"/>
    <lineage>
        <taxon>Bacteria</taxon>
        <taxon>Pseudomonadati</taxon>
        <taxon>Pseudomonadota</taxon>
        <taxon>Alphaproteobacteria</taxon>
        <taxon>Hyphomicrobiales</taxon>
        <taxon>Phyllobacteriaceae</taxon>
        <taxon>Phyllobacterium</taxon>
    </lineage>
</organism>
<evidence type="ECO:0000313" key="9">
    <source>
        <dbReference type="Proteomes" id="UP000232163"/>
    </source>
</evidence>
<name>A0A2N9VQT5_9HYPH</name>
<dbReference type="Proteomes" id="UP000232163">
    <property type="component" value="Unassembled WGS sequence"/>
</dbReference>
<accession>A0A2N9VQT5</accession>
<proteinExistence type="inferred from homology"/>
<feature type="transmembrane region" description="Helical" evidence="7">
    <location>
        <begin position="214"/>
        <end position="237"/>
    </location>
</feature>
<protein>
    <submittedName>
        <fullName evidence="8">Polysaccharide biosynthesis protein</fullName>
    </submittedName>
</protein>
<evidence type="ECO:0000256" key="3">
    <source>
        <dbReference type="ARBA" id="ARBA00022475"/>
    </source>
</evidence>
<dbReference type="Pfam" id="PF13440">
    <property type="entry name" value="Polysacc_synt_3"/>
    <property type="match status" value="1"/>
</dbReference>
<dbReference type="EMBL" id="MZMT01000053">
    <property type="protein sequence ID" value="PIO41853.1"/>
    <property type="molecule type" value="Genomic_DNA"/>
</dbReference>
<feature type="transmembrane region" description="Helical" evidence="7">
    <location>
        <begin position="358"/>
        <end position="376"/>
    </location>
</feature>
<dbReference type="PANTHER" id="PTHR30250:SF10">
    <property type="entry name" value="LIPOPOLYSACCHARIDE BIOSYNTHESIS PROTEIN WZXC"/>
    <property type="match status" value="1"/>
</dbReference>
<evidence type="ECO:0000256" key="4">
    <source>
        <dbReference type="ARBA" id="ARBA00022692"/>
    </source>
</evidence>
<keyword evidence="6 7" id="KW-0472">Membrane</keyword>
<feature type="transmembrane region" description="Helical" evidence="7">
    <location>
        <begin position="151"/>
        <end position="170"/>
    </location>
</feature>
<dbReference type="InterPro" id="IPR050833">
    <property type="entry name" value="Poly_Biosynth_Transport"/>
</dbReference>
<dbReference type="AlphaFoldDB" id="A0A2N9VQT5"/>
<comment type="subcellular location">
    <subcellularLocation>
        <location evidence="1">Cell membrane</location>
        <topology evidence="1">Multi-pass membrane protein</topology>
    </subcellularLocation>
</comment>
<dbReference type="OrthoDB" id="7605542at2"/>
<feature type="transmembrane region" description="Helical" evidence="7">
    <location>
        <begin position="382"/>
        <end position="402"/>
    </location>
</feature>
<keyword evidence="3" id="KW-1003">Cell membrane</keyword>
<comment type="similarity">
    <text evidence="2">Belongs to the polysaccharide synthase family.</text>
</comment>
<feature type="transmembrane region" description="Helical" evidence="7">
    <location>
        <begin position="117"/>
        <end position="139"/>
    </location>
</feature>
<feature type="transmembrane region" description="Helical" evidence="7">
    <location>
        <begin position="286"/>
        <end position="309"/>
    </location>
</feature>
<keyword evidence="5 7" id="KW-1133">Transmembrane helix</keyword>
<feature type="transmembrane region" description="Helical" evidence="7">
    <location>
        <begin position="82"/>
        <end position="105"/>
    </location>
</feature>
<reference evidence="8 9" key="1">
    <citation type="journal article" date="2017" name="Int J Environ Stud">
        <title>Does the Miocene-Pliocene relict legume Oxytropis triphylla form nitrogen-fixing nodules with a combination of bacterial strains?</title>
        <authorList>
            <person name="Safronova V."/>
            <person name="Belimov A."/>
            <person name="Sazanova A."/>
            <person name="Kuznetsova I."/>
            <person name="Popova J."/>
            <person name="Andronov E."/>
            <person name="Verkhozina A."/>
            <person name="Tikhonovich I."/>
        </authorList>
    </citation>
    <scope>NUCLEOTIDE SEQUENCE [LARGE SCALE GENOMIC DNA]</scope>
    <source>
        <strain evidence="8 9">Tri-38</strain>
    </source>
</reference>
<keyword evidence="9" id="KW-1185">Reference proteome</keyword>
<evidence type="ECO:0000256" key="1">
    <source>
        <dbReference type="ARBA" id="ARBA00004651"/>
    </source>
</evidence>
<evidence type="ECO:0000256" key="7">
    <source>
        <dbReference type="SAM" id="Phobius"/>
    </source>
</evidence>
<dbReference type="PANTHER" id="PTHR30250">
    <property type="entry name" value="PST FAMILY PREDICTED COLANIC ACID TRANSPORTER"/>
    <property type="match status" value="1"/>
</dbReference>
<evidence type="ECO:0000256" key="5">
    <source>
        <dbReference type="ARBA" id="ARBA00022989"/>
    </source>
</evidence>
<evidence type="ECO:0000313" key="8">
    <source>
        <dbReference type="EMBL" id="PIO41853.1"/>
    </source>
</evidence>
<feature type="transmembrane region" description="Helical" evidence="7">
    <location>
        <begin position="257"/>
        <end position="274"/>
    </location>
</feature>
<dbReference type="RefSeq" id="WP_099999613.1">
    <property type="nucleotide sequence ID" value="NZ_CP017940.1"/>
</dbReference>
<gene>
    <name evidence="8" type="ORF">B5P45_22505</name>
</gene>
<dbReference type="KEGG" id="pht:BLM14_12065"/>
<sequence length="482" mass="53242">MTEMTIGKSLHNSMVWNALNLLTTQLSGFVIFIIIAGRISPEVFGLVALAAVFADVLTNEGRTAGMDAIIQESAFDSKSLNSAFYSLMVVATIFSAAMIVTAPWFAELQGKPLIGQFMPVFGVLILFIPWLSVMDALIMRNLDFKIMTQRNMISTLIAGLAGIACAFSSWAIWALIVQRCVSIAVTVIFEYWHTRWRPGLHADRHQSANILRRFFPLWTIGAFNLLLHRVATFVFGLRYSANVLGLLRAADRINESVQAPLISPLYALWLPLMTRVRGEIDKEREIYLAIIRTAAFLSMPAFAGLIIVADDIVTLVLPERYAGVASLMRVLSIVSLTIPFVWFNTLAMNALNMNKTSLKFSIFSVSGCVVALLLARNASPEAAILWMSAPALVIGILGNMIIHKRLELSHWESYRGLMPAIIGAAVMGCATGWLRGSMLGWSSGARLAMCVLVGATIYFGWLAVFHRSWLLERIQLLRGHSN</sequence>
<comment type="caution">
    <text evidence="8">The sequence shown here is derived from an EMBL/GenBank/DDBJ whole genome shotgun (WGS) entry which is preliminary data.</text>
</comment>
<feature type="transmembrane region" description="Helical" evidence="7">
    <location>
        <begin position="414"/>
        <end position="434"/>
    </location>
</feature>
<feature type="transmembrane region" description="Helical" evidence="7">
    <location>
        <begin position="446"/>
        <end position="465"/>
    </location>
</feature>
<feature type="transmembrane region" description="Helical" evidence="7">
    <location>
        <begin position="321"/>
        <end position="346"/>
    </location>
</feature>
<evidence type="ECO:0000256" key="2">
    <source>
        <dbReference type="ARBA" id="ARBA00007430"/>
    </source>
</evidence>
<evidence type="ECO:0000256" key="6">
    <source>
        <dbReference type="ARBA" id="ARBA00023136"/>
    </source>
</evidence>
<dbReference type="GO" id="GO:0005886">
    <property type="term" value="C:plasma membrane"/>
    <property type="evidence" value="ECO:0007669"/>
    <property type="project" value="UniProtKB-SubCell"/>
</dbReference>